<accession>A0AAV5AKM5</accession>
<dbReference type="AlphaFoldDB" id="A0AAV5AKM5"/>
<evidence type="ECO:0000313" key="1">
    <source>
        <dbReference type="EMBL" id="GJJ13684.1"/>
    </source>
</evidence>
<dbReference type="Proteomes" id="UP001050691">
    <property type="component" value="Unassembled WGS sequence"/>
</dbReference>
<evidence type="ECO:0008006" key="3">
    <source>
        <dbReference type="Google" id="ProtNLM"/>
    </source>
</evidence>
<keyword evidence="2" id="KW-1185">Reference proteome</keyword>
<proteinExistence type="predicted"/>
<evidence type="ECO:0000313" key="2">
    <source>
        <dbReference type="Proteomes" id="UP001050691"/>
    </source>
</evidence>
<sequence>MIEPAMKEQNHPCQINDMKCYIQLQVFTGEEVNEPEDKTERWMGPSKTVFTQTIRHSSIYVMLSPFLLVIEQDNSNNGSRSSCHETWAYEYTFNWATYMAPSGMSPERMSHGTVTVKNTLDKVCSAIEMVDDYTMKIDFLIENHDWKVEMKPHDTLFWDELCGGLKETPVWVKKMHIPTIDFNMGSLDFFLTITLLLPSGEVIDIDKDQGVQIPGDFFIIGNVKKMKKRS</sequence>
<name>A0AAV5AKM5_9AGAM</name>
<organism evidence="1 2">
    <name type="scientific">Clathrus columnatus</name>
    <dbReference type="NCBI Taxonomy" id="1419009"/>
    <lineage>
        <taxon>Eukaryota</taxon>
        <taxon>Fungi</taxon>
        <taxon>Dikarya</taxon>
        <taxon>Basidiomycota</taxon>
        <taxon>Agaricomycotina</taxon>
        <taxon>Agaricomycetes</taxon>
        <taxon>Phallomycetidae</taxon>
        <taxon>Phallales</taxon>
        <taxon>Clathraceae</taxon>
        <taxon>Clathrus</taxon>
    </lineage>
</organism>
<protein>
    <recommendedName>
        <fullName evidence="3">DUF4283 domain-containing protein</fullName>
    </recommendedName>
</protein>
<reference evidence="1" key="1">
    <citation type="submission" date="2021-10" db="EMBL/GenBank/DDBJ databases">
        <title>De novo Genome Assembly of Clathrus columnatus (Basidiomycota, Fungi) Using Illumina and Nanopore Sequence Data.</title>
        <authorList>
            <person name="Ogiso-Tanaka E."/>
            <person name="Itagaki H."/>
            <person name="Hosoya T."/>
            <person name="Hosaka K."/>
        </authorList>
    </citation>
    <scope>NUCLEOTIDE SEQUENCE</scope>
    <source>
        <strain evidence="1">MO-923</strain>
    </source>
</reference>
<dbReference type="EMBL" id="BPWL01000009">
    <property type="protein sequence ID" value="GJJ13684.1"/>
    <property type="molecule type" value="Genomic_DNA"/>
</dbReference>
<comment type="caution">
    <text evidence="1">The sequence shown here is derived from an EMBL/GenBank/DDBJ whole genome shotgun (WGS) entry which is preliminary data.</text>
</comment>
<gene>
    <name evidence="1" type="ORF">Clacol_007940</name>
</gene>